<evidence type="ECO:0000259" key="1">
    <source>
        <dbReference type="PROSITE" id="PS51502"/>
    </source>
</evidence>
<dbReference type="PANTHER" id="PTHR37832">
    <property type="entry name" value="BLL2683 PROTEIN"/>
    <property type="match status" value="1"/>
</dbReference>
<feature type="domain" description="Stress-response A/B barrel" evidence="1">
    <location>
        <begin position="2"/>
        <end position="98"/>
    </location>
</feature>
<name>A0A099WTY3_PORCN</name>
<comment type="caution">
    <text evidence="2">The sequence shown here is derived from an EMBL/GenBank/DDBJ whole genome shotgun (WGS) entry which is preliminary data.</text>
</comment>
<dbReference type="Gene3D" id="3.30.70.100">
    <property type="match status" value="1"/>
</dbReference>
<dbReference type="Pfam" id="PF07876">
    <property type="entry name" value="Dabb"/>
    <property type="match status" value="1"/>
</dbReference>
<dbReference type="EMBL" id="JQJD01000060">
    <property type="protein sequence ID" value="KGN78557.1"/>
    <property type="molecule type" value="Genomic_DNA"/>
</dbReference>
<organism evidence="2 3">
    <name type="scientific">Porphyromonas cangingivalis</name>
    <dbReference type="NCBI Taxonomy" id="36874"/>
    <lineage>
        <taxon>Bacteria</taxon>
        <taxon>Pseudomonadati</taxon>
        <taxon>Bacteroidota</taxon>
        <taxon>Bacteroidia</taxon>
        <taxon>Bacteroidales</taxon>
        <taxon>Porphyromonadaceae</taxon>
        <taxon>Porphyromonas</taxon>
    </lineage>
</organism>
<protein>
    <recommendedName>
        <fullName evidence="1">Stress-response A/B barrel domain-containing protein</fullName>
    </recommendedName>
</protein>
<dbReference type="SUPFAM" id="SSF54909">
    <property type="entry name" value="Dimeric alpha+beta barrel"/>
    <property type="match status" value="1"/>
</dbReference>
<gene>
    <name evidence="2" type="ORF">HQ35_10115</name>
</gene>
<evidence type="ECO:0000313" key="2">
    <source>
        <dbReference type="EMBL" id="KGN78557.1"/>
    </source>
</evidence>
<dbReference type="OrthoDB" id="9808130at2"/>
<accession>A0A099WTY3</accession>
<dbReference type="SMART" id="SM00886">
    <property type="entry name" value="Dabb"/>
    <property type="match status" value="1"/>
</dbReference>
<dbReference type="InterPro" id="IPR011008">
    <property type="entry name" value="Dimeric_a/b-barrel"/>
</dbReference>
<dbReference type="AlphaFoldDB" id="A0A099WTY3"/>
<dbReference type="RefSeq" id="WP_036847790.1">
    <property type="nucleotide sequence ID" value="NZ_JQJD01000060.1"/>
</dbReference>
<dbReference type="PANTHER" id="PTHR37832:SF1">
    <property type="entry name" value="STRESS-RESPONSE A_B BARREL DOMAIN-CONTAINING PROTEIN"/>
    <property type="match status" value="1"/>
</dbReference>
<reference evidence="2 3" key="1">
    <citation type="submission" date="2014-08" db="EMBL/GenBank/DDBJ databases">
        <title>Porphyromonas cangingivalis strain:COT-109_OH1386 Genome sequencing.</title>
        <authorList>
            <person name="Wallis C."/>
            <person name="Deusch O."/>
            <person name="O'Flynn C."/>
            <person name="Davis I."/>
            <person name="Jospin G."/>
            <person name="Darling A.E."/>
            <person name="Coil D.A."/>
            <person name="Alexiev A."/>
            <person name="Horsfall A."/>
            <person name="Kirkwood N."/>
            <person name="Harris S."/>
            <person name="Eisen J.A."/>
        </authorList>
    </citation>
    <scope>NUCLEOTIDE SEQUENCE [LARGE SCALE GENOMIC DNA]</scope>
    <source>
        <strain evidence="3">COT-109 OH1386</strain>
    </source>
</reference>
<dbReference type="InterPro" id="IPR013097">
    <property type="entry name" value="Dabb"/>
</dbReference>
<dbReference type="STRING" id="36874.HQ34_07835"/>
<dbReference type="Proteomes" id="UP000030125">
    <property type="component" value="Unassembled WGS sequence"/>
</dbReference>
<sequence length="100" mass="11545">MIRHIVMFKLKEELSERDLTDIISRAKTELEALVPKIDVLRDLKVYTNVNPKEEYHFSLIADLDKFEDVEVYALHPDHMAIVTGLIKPNLAKRACVDIVV</sequence>
<proteinExistence type="predicted"/>
<keyword evidence="3" id="KW-1185">Reference proteome</keyword>
<evidence type="ECO:0000313" key="3">
    <source>
        <dbReference type="Proteomes" id="UP000030125"/>
    </source>
</evidence>
<dbReference type="PROSITE" id="PS51502">
    <property type="entry name" value="S_R_A_B_BARREL"/>
    <property type="match status" value="1"/>
</dbReference>